<keyword evidence="1" id="KW-1133">Transmembrane helix</keyword>
<comment type="caution">
    <text evidence="2">The sequence shown here is derived from an EMBL/GenBank/DDBJ whole genome shotgun (WGS) entry which is preliminary data.</text>
</comment>
<dbReference type="Proteomes" id="UP000268973">
    <property type="component" value="Unassembled WGS sequence"/>
</dbReference>
<dbReference type="RefSeq" id="WP_126574681.1">
    <property type="nucleotide sequence ID" value="NZ_RXZH01000005.1"/>
</dbReference>
<proteinExistence type="predicted"/>
<dbReference type="OrthoDB" id="5865913at2"/>
<reference evidence="2 3" key="1">
    <citation type="submission" date="2018-12" db="EMBL/GenBank/DDBJ databases">
        <title>Vibrio sp. isolated from China Sea.</title>
        <authorList>
            <person name="Li Y."/>
        </authorList>
    </citation>
    <scope>NUCLEOTIDE SEQUENCE [LARGE SCALE GENOMIC DNA]</scope>
    <source>
        <strain evidence="2 3">BEI207</strain>
    </source>
</reference>
<sequence>MAIQAVKRRFQGGGSLVELLVSSLIGLMALGVVGSVYVSGQKTALERAKMLMLTQNISSTLQQLKEDSQRAGYDGVDSSSLMLSGASSSLYTQTGPDLLAYVYRTASSGSHTYRSVVYKREPSSVSTLGDALKICEKHSSTLLTISAASDSGSGGNCFNLFDPKQISISQFSLDSKRVKGPSAVSQWVSLSVTGQLVSDTSVEYQTSIDLMQRNWQ</sequence>
<protein>
    <submittedName>
        <fullName evidence="2">Pilus assembly protein PilW</fullName>
    </submittedName>
</protein>
<evidence type="ECO:0000313" key="3">
    <source>
        <dbReference type="Proteomes" id="UP000268973"/>
    </source>
</evidence>
<dbReference type="InterPro" id="IPR016419">
    <property type="entry name" value="Prepilin_Pept-dep_B_prd"/>
</dbReference>
<accession>A0A432CXU3</accession>
<evidence type="ECO:0000313" key="2">
    <source>
        <dbReference type="EMBL" id="RTZ15342.1"/>
    </source>
</evidence>
<dbReference type="PIRSF" id="PIRSF004525">
    <property type="entry name" value="Pilin_peptidase-dep_B_prd"/>
    <property type="match status" value="1"/>
</dbReference>
<keyword evidence="3" id="KW-1185">Reference proteome</keyword>
<dbReference type="AlphaFoldDB" id="A0A432CXU3"/>
<keyword evidence="1" id="KW-0472">Membrane</keyword>
<keyword evidence="1" id="KW-0812">Transmembrane</keyword>
<organism evidence="2 3">
    <name type="scientific">Vibrio aquaticus</name>
    <dbReference type="NCBI Taxonomy" id="2496559"/>
    <lineage>
        <taxon>Bacteria</taxon>
        <taxon>Pseudomonadati</taxon>
        <taxon>Pseudomonadota</taxon>
        <taxon>Gammaproteobacteria</taxon>
        <taxon>Vibrionales</taxon>
        <taxon>Vibrionaceae</taxon>
        <taxon>Vibrio</taxon>
    </lineage>
</organism>
<name>A0A432CXU3_9VIBR</name>
<evidence type="ECO:0000256" key="1">
    <source>
        <dbReference type="SAM" id="Phobius"/>
    </source>
</evidence>
<dbReference type="EMBL" id="RXZH01000005">
    <property type="protein sequence ID" value="RTZ15342.1"/>
    <property type="molecule type" value="Genomic_DNA"/>
</dbReference>
<feature type="transmembrane region" description="Helical" evidence="1">
    <location>
        <begin position="20"/>
        <end position="40"/>
    </location>
</feature>
<gene>
    <name evidence="2" type="ORF">EJ063_12850</name>
</gene>